<comment type="caution">
    <text evidence="2">The sequence shown here is derived from an EMBL/GenBank/DDBJ whole genome shotgun (WGS) entry which is preliminary data.</text>
</comment>
<sequence>MTNRNRQKDELLKFLGKTGERISAVFAFIASVDASLSILISGFQGHFINLLISGAILLPLLACFYFAFVWKPQEENTIENDSILYLPNNPREKKSNIKTTKRVKKLASAGIVIIALLLLIDLVGLVSMQKSFLWKSFYLSKLNSKPIPEFVEECSNAKHSIRIKYPQSWSCLNSENPLTKTIFVLNPEFKESSTKNKVKLIVKSYSVQSSQTLDQLLTEQLAIVEQRLDKFEPTKTYEIVFLGQRGYKVEYTA</sequence>
<keyword evidence="1" id="KW-0472">Membrane</keyword>
<evidence type="ECO:0000313" key="2">
    <source>
        <dbReference type="EMBL" id="MBE9067227.1"/>
    </source>
</evidence>
<dbReference type="Gene3D" id="3.40.1000.10">
    <property type="entry name" value="Mog1/PsbP, alpha/beta/alpha sandwich"/>
    <property type="match status" value="1"/>
</dbReference>
<dbReference type="Proteomes" id="UP000615026">
    <property type="component" value="Unassembled WGS sequence"/>
</dbReference>
<dbReference type="AlphaFoldDB" id="A0A928ZT20"/>
<proteinExistence type="predicted"/>
<protein>
    <submittedName>
        <fullName evidence="2">Uncharacterized protein</fullName>
    </submittedName>
</protein>
<dbReference type="EMBL" id="JADEXP010000082">
    <property type="protein sequence ID" value="MBE9067227.1"/>
    <property type="molecule type" value="Genomic_DNA"/>
</dbReference>
<feature type="transmembrane region" description="Helical" evidence="1">
    <location>
        <begin position="106"/>
        <end position="128"/>
    </location>
</feature>
<gene>
    <name evidence="2" type="ORF">IQ260_11220</name>
</gene>
<reference evidence="2" key="1">
    <citation type="submission" date="2020-10" db="EMBL/GenBank/DDBJ databases">
        <authorList>
            <person name="Castelo-Branco R."/>
            <person name="Eusebio N."/>
            <person name="Adriana R."/>
            <person name="Vieira A."/>
            <person name="Brugerolle De Fraissinette N."/>
            <person name="Rezende De Castro R."/>
            <person name="Schneider M.P."/>
            <person name="Vasconcelos V."/>
            <person name="Leao P.N."/>
        </authorList>
    </citation>
    <scope>NUCLEOTIDE SEQUENCE</scope>
    <source>
        <strain evidence="2">LEGE 11479</strain>
    </source>
</reference>
<evidence type="ECO:0000256" key="1">
    <source>
        <dbReference type="SAM" id="Phobius"/>
    </source>
</evidence>
<evidence type="ECO:0000313" key="3">
    <source>
        <dbReference type="Proteomes" id="UP000615026"/>
    </source>
</evidence>
<keyword evidence="3" id="KW-1185">Reference proteome</keyword>
<feature type="non-terminal residue" evidence="2">
    <location>
        <position position="253"/>
    </location>
</feature>
<feature type="transmembrane region" description="Helical" evidence="1">
    <location>
        <begin position="47"/>
        <end position="70"/>
    </location>
</feature>
<feature type="transmembrane region" description="Helical" evidence="1">
    <location>
        <begin position="21"/>
        <end position="41"/>
    </location>
</feature>
<keyword evidence="1" id="KW-1133">Transmembrane helix</keyword>
<accession>A0A928ZT20</accession>
<dbReference type="RefSeq" id="WP_193993194.1">
    <property type="nucleotide sequence ID" value="NZ_JADEXP010000082.1"/>
</dbReference>
<keyword evidence="1" id="KW-0812">Transmembrane</keyword>
<name>A0A928ZT20_LEPEC</name>
<organism evidence="2 3">
    <name type="scientific">Leptolyngbya cf. ectocarpi LEGE 11479</name>
    <dbReference type="NCBI Taxonomy" id="1828722"/>
    <lineage>
        <taxon>Bacteria</taxon>
        <taxon>Bacillati</taxon>
        <taxon>Cyanobacteriota</taxon>
        <taxon>Cyanophyceae</taxon>
        <taxon>Leptolyngbyales</taxon>
        <taxon>Leptolyngbyaceae</taxon>
        <taxon>Leptolyngbya group</taxon>
        <taxon>Leptolyngbya</taxon>
    </lineage>
</organism>